<dbReference type="Proteomes" id="UP000620596">
    <property type="component" value="Unassembled WGS sequence"/>
</dbReference>
<feature type="transmembrane region" description="Helical" evidence="1">
    <location>
        <begin position="312"/>
        <end position="329"/>
    </location>
</feature>
<dbReference type="InterPro" id="IPR011622">
    <property type="entry name" value="7TMR_DISM_rcpt_extracell_dom2"/>
</dbReference>
<keyword evidence="2" id="KW-0732">Signal</keyword>
<dbReference type="Pfam" id="PF07695">
    <property type="entry name" value="7TMR-DISM_7TM"/>
    <property type="match status" value="1"/>
</dbReference>
<feature type="transmembrane region" description="Helical" evidence="1">
    <location>
        <begin position="246"/>
        <end position="266"/>
    </location>
</feature>
<proteinExistence type="predicted"/>
<reference evidence="4" key="2">
    <citation type="submission" date="2020-09" db="EMBL/GenBank/DDBJ databases">
        <authorList>
            <person name="Sun Q."/>
            <person name="Zhou Y."/>
        </authorList>
    </citation>
    <scope>NUCLEOTIDE SEQUENCE</scope>
    <source>
        <strain evidence="4">CGMCC 1.15322</strain>
    </source>
</reference>
<feature type="transmembrane region" description="Helical" evidence="1">
    <location>
        <begin position="366"/>
        <end position="387"/>
    </location>
</feature>
<keyword evidence="5" id="KW-1185">Reference proteome</keyword>
<keyword evidence="1" id="KW-0472">Membrane</keyword>
<feature type="signal peptide" evidence="2">
    <location>
        <begin position="1"/>
        <end position="24"/>
    </location>
</feature>
<feature type="transmembrane region" description="Helical" evidence="1">
    <location>
        <begin position="278"/>
        <end position="300"/>
    </location>
</feature>
<dbReference type="InterPro" id="IPR000160">
    <property type="entry name" value="GGDEF_dom"/>
</dbReference>
<feature type="chain" id="PRO_5036896319" description="GGDEF domain-containing protein" evidence="2">
    <location>
        <begin position="25"/>
        <end position="565"/>
    </location>
</feature>
<dbReference type="PROSITE" id="PS50887">
    <property type="entry name" value="GGDEF"/>
    <property type="match status" value="1"/>
</dbReference>
<feature type="domain" description="GGDEF" evidence="3">
    <location>
        <begin position="433"/>
        <end position="565"/>
    </location>
</feature>
<protein>
    <recommendedName>
        <fullName evidence="3">GGDEF domain-containing protein</fullName>
    </recommendedName>
</protein>
<dbReference type="InterPro" id="IPR029787">
    <property type="entry name" value="Nucleotide_cyclase"/>
</dbReference>
<feature type="transmembrane region" description="Helical" evidence="1">
    <location>
        <begin position="185"/>
        <end position="205"/>
    </location>
</feature>
<dbReference type="AlphaFoldDB" id="A0A916S9Z7"/>
<accession>A0A916S9Z7</accession>
<dbReference type="EMBL" id="BMIG01000003">
    <property type="protein sequence ID" value="GGA91238.1"/>
    <property type="molecule type" value="Genomic_DNA"/>
</dbReference>
<dbReference type="Pfam" id="PF07696">
    <property type="entry name" value="7TMR-DISMED2"/>
    <property type="match status" value="1"/>
</dbReference>
<dbReference type="NCBIfam" id="TIGR00254">
    <property type="entry name" value="GGDEF"/>
    <property type="match status" value="1"/>
</dbReference>
<dbReference type="InterPro" id="IPR011623">
    <property type="entry name" value="7TMR_DISM_rcpt_extracell_dom1"/>
</dbReference>
<dbReference type="SUPFAM" id="SSF55073">
    <property type="entry name" value="Nucleotide cyclase"/>
    <property type="match status" value="1"/>
</dbReference>
<dbReference type="PANTHER" id="PTHR33121:SF70">
    <property type="entry name" value="SIGNALING PROTEIN YKOW"/>
    <property type="match status" value="1"/>
</dbReference>
<evidence type="ECO:0000256" key="2">
    <source>
        <dbReference type="SAM" id="SignalP"/>
    </source>
</evidence>
<comment type="caution">
    <text evidence="4">The sequence shown here is derived from an EMBL/GenBank/DDBJ whole genome shotgun (WGS) entry which is preliminary data.</text>
</comment>
<dbReference type="Gene3D" id="2.60.40.2380">
    <property type="match status" value="1"/>
</dbReference>
<gene>
    <name evidence="4" type="ORF">GCM10011496_10150</name>
</gene>
<name>A0A916S9Z7_9BURK</name>
<evidence type="ECO:0000313" key="5">
    <source>
        <dbReference type="Proteomes" id="UP000620596"/>
    </source>
</evidence>
<dbReference type="Gene3D" id="3.30.70.270">
    <property type="match status" value="1"/>
</dbReference>
<keyword evidence="1" id="KW-1133">Transmembrane helix</keyword>
<feature type="transmembrane region" description="Helical" evidence="1">
    <location>
        <begin position="336"/>
        <end position="354"/>
    </location>
</feature>
<evidence type="ECO:0000313" key="4">
    <source>
        <dbReference type="EMBL" id="GGA91238.1"/>
    </source>
</evidence>
<dbReference type="SMART" id="SM00267">
    <property type="entry name" value="GGDEF"/>
    <property type="match status" value="1"/>
</dbReference>
<dbReference type="PANTHER" id="PTHR33121">
    <property type="entry name" value="CYCLIC DI-GMP PHOSPHODIESTERASE PDEF"/>
    <property type="match status" value="1"/>
</dbReference>
<keyword evidence="1" id="KW-0812">Transmembrane</keyword>
<evidence type="ECO:0000259" key="3">
    <source>
        <dbReference type="PROSITE" id="PS50887"/>
    </source>
</evidence>
<dbReference type="Pfam" id="PF00990">
    <property type="entry name" value="GGDEF"/>
    <property type="match status" value="1"/>
</dbReference>
<dbReference type="GO" id="GO:0071111">
    <property type="term" value="F:cyclic-guanylate-specific phosphodiesterase activity"/>
    <property type="evidence" value="ECO:0007669"/>
    <property type="project" value="InterPro"/>
</dbReference>
<feature type="transmembrane region" description="Helical" evidence="1">
    <location>
        <begin position="217"/>
        <end position="240"/>
    </location>
</feature>
<evidence type="ECO:0000256" key="1">
    <source>
        <dbReference type="SAM" id="Phobius"/>
    </source>
</evidence>
<sequence>MASRRGVGLLLAAALLVLAAPIQASHASSQGTWQWIGPHGNGLVLIDASGQQTTHEIWQRFERGEGSAAQPDRIMPTGGPASMWYQLSLPAVIVPTSRVLAVPHPGMNRVELYRPSEESNWHAEYSGDSIAVARWPLHYLHPAFEFVQQPGEIRPTYLRVQHSHPINVRWTLWSMRDFQESSKRWHLLLGAYLGLVGLVILLCVVNAYTWRDSIHSYYAAYVAVIAVGQMSLTGLAGEYFWPRNPWWNDAASNVLPMAGAALGHLFMRELVVERGAPWASRLMLAMAAVGSVLGLCFVFIGRDPVFAFSGPYYIASFIVYLGVAHWYAWRIPRVGLWILAGIVAVLAGSVFPILRNMQLVPLSFWTQYGAQIGAAVEIPLLLIALYLRSRERRDNQVRVGALSRVDPLTGAANHRVMLARLEHLLHHQQRDPEAGVVLRVRIGNIQEIRAEYGLQVAQTALVHAGACVTHVVREGDTVARHRDGDFVVILEGHFTRDQVAEIGQRLIARGLAPSDILPPGTVLQLKVAVAATPFQAQGVALLLQTLEAAVSELAARPGKALRFVV</sequence>
<dbReference type="InterPro" id="IPR043128">
    <property type="entry name" value="Rev_trsase/Diguanyl_cyclase"/>
</dbReference>
<reference evidence="4" key="1">
    <citation type="journal article" date="2014" name="Int. J. Syst. Evol. Microbiol.">
        <title>Complete genome sequence of Corynebacterium casei LMG S-19264T (=DSM 44701T), isolated from a smear-ripened cheese.</title>
        <authorList>
            <consortium name="US DOE Joint Genome Institute (JGI-PGF)"/>
            <person name="Walter F."/>
            <person name="Albersmeier A."/>
            <person name="Kalinowski J."/>
            <person name="Ruckert C."/>
        </authorList>
    </citation>
    <scope>NUCLEOTIDE SEQUENCE</scope>
    <source>
        <strain evidence="4">CGMCC 1.15322</strain>
    </source>
</reference>
<organism evidence="4 5">
    <name type="scientific">Polaromonas eurypsychrophila</name>
    <dbReference type="NCBI Taxonomy" id="1614635"/>
    <lineage>
        <taxon>Bacteria</taxon>
        <taxon>Pseudomonadati</taxon>
        <taxon>Pseudomonadota</taxon>
        <taxon>Betaproteobacteria</taxon>
        <taxon>Burkholderiales</taxon>
        <taxon>Comamonadaceae</taxon>
        <taxon>Polaromonas</taxon>
    </lineage>
</organism>
<dbReference type="InterPro" id="IPR050706">
    <property type="entry name" value="Cyclic-di-GMP_PDE-like"/>
</dbReference>